<dbReference type="Pfam" id="PF07374">
    <property type="entry name" value="DUF1492"/>
    <property type="match status" value="1"/>
</dbReference>
<reference evidence="1 2" key="1">
    <citation type="submission" date="2018-11" db="EMBL/GenBank/DDBJ databases">
        <title>Species Designations Belie Phenotypic and Genotypic Heterogeneity in Oral Streptococci.</title>
        <authorList>
            <person name="Velsko I."/>
        </authorList>
    </citation>
    <scope>NUCLEOTIDE SEQUENCE [LARGE SCALE GENOMIC DNA]</scope>
    <source>
        <strain evidence="1 2">BCC11</strain>
    </source>
</reference>
<dbReference type="Gene3D" id="1.10.10.10">
    <property type="entry name" value="Winged helix-like DNA-binding domain superfamily/Winged helix DNA-binding domain"/>
    <property type="match status" value="1"/>
</dbReference>
<dbReference type="SUPFAM" id="SSF88659">
    <property type="entry name" value="Sigma3 and sigma4 domains of RNA polymerase sigma factors"/>
    <property type="match status" value="1"/>
</dbReference>
<accession>A0A428BZP5</accession>
<evidence type="ECO:0000313" key="1">
    <source>
        <dbReference type="EMBL" id="RSI71223.1"/>
    </source>
</evidence>
<gene>
    <name evidence="1" type="ORF">D8857_07610</name>
</gene>
<dbReference type="Proteomes" id="UP000269984">
    <property type="component" value="Unassembled WGS sequence"/>
</dbReference>
<dbReference type="InterPro" id="IPR013324">
    <property type="entry name" value="RNA_pol_sigma_r3/r4-like"/>
</dbReference>
<dbReference type="EMBL" id="RJNP01000012">
    <property type="protein sequence ID" value="RSI71223.1"/>
    <property type="molecule type" value="Genomic_DNA"/>
</dbReference>
<evidence type="ECO:0000313" key="2">
    <source>
        <dbReference type="Proteomes" id="UP000269984"/>
    </source>
</evidence>
<dbReference type="InterPro" id="IPR010861">
    <property type="entry name" value="DUF1492"/>
</dbReference>
<proteinExistence type="predicted"/>
<dbReference type="RefSeq" id="WP_125457655.1">
    <property type="nucleotide sequence ID" value="NZ_RJNP01000012.1"/>
</dbReference>
<sequence>MTSEQVKEKLEGVKWINKEIEGLYLELAALESGIIKKQELSTTRVQTSRVNTAENNLISVLKLKEDTLQRIERLTEERMEISRLIDKLANPLERSVLRLFYLNDLDAWEVAEEIGKSKSSIYKVRQEAIEHLAGKEEIKGLF</sequence>
<evidence type="ECO:0008006" key="3">
    <source>
        <dbReference type="Google" id="ProtNLM"/>
    </source>
</evidence>
<comment type="caution">
    <text evidence="1">The sequence shown here is derived from an EMBL/GenBank/DDBJ whole genome shotgun (WGS) entry which is preliminary data.</text>
</comment>
<protein>
    <recommendedName>
        <fullName evidence="3">DUF1492 domain-containing protein</fullName>
    </recommendedName>
</protein>
<dbReference type="InterPro" id="IPR036388">
    <property type="entry name" value="WH-like_DNA-bd_sf"/>
</dbReference>
<dbReference type="AlphaFoldDB" id="A0A428BZP5"/>
<name>A0A428BZP5_STROR</name>
<organism evidence="1 2">
    <name type="scientific">Streptococcus oralis</name>
    <dbReference type="NCBI Taxonomy" id="1303"/>
    <lineage>
        <taxon>Bacteria</taxon>
        <taxon>Bacillati</taxon>
        <taxon>Bacillota</taxon>
        <taxon>Bacilli</taxon>
        <taxon>Lactobacillales</taxon>
        <taxon>Streptococcaceae</taxon>
        <taxon>Streptococcus</taxon>
    </lineage>
</organism>